<protein>
    <submittedName>
        <fullName evidence="2">Uncharacterized protein</fullName>
    </submittedName>
</protein>
<evidence type="ECO:0000256" key="1">
    <source>
        <dbReference type="SAM" id="MobiDB-lite"/>
    </source>
</evidence>
<feature type="region of interest" description="Disordered" evidence="1">
    <location>
        <begin position="1"/>
        <end position="31"/>
    </location>
</feature>
<name>T1K3P0_TETUR</name>
<feature type="compositionally biased region" description="Basic residues" evidence="1">
    <location>
        <begin position="10"/>
        <end position="23"/>
    </location>
</feature>
<sequence>MQRYNPVATKRLKAQVKKTKKAKLPKEKESSSCTIGSKLAKRFV</sequence>
<evidence type="ECO:0000313" key="2">
    <source>
        <dbReference type="EnsemblMetazoa" id="tetur04g09400.1"/>
    </source>
</evidence>
<dbReference type="EMBL" id="CAEY01001385">
    <property type="status" value="NOT_ANNOTATED_CDS"/>
    <property type="molecule type" value="Genomic_DNA"/>
</dbReference>
<organism evidence="2 3">
    <name type="scientific">Tetranychus urticae</name>
    <name type="common">Two-spotted spider mite</name>
    <dbReference type="NCBI Taxonomy" id="32264"/>
    <lineage>
        <taxon>Eukaryota</taxon>
        <taxon>Metazoa</taxon>
        <taxon>Ecdysozoa</taxon>
        <taxon>Arthropoda</taxon>
        <taxon>Chelicerata</taxon>
        <taxon>Arachnida</taxon>
        <taxon>Acari</taxon>
        <taxon>Acariformes</taxon>
        <taxon>Trombidiformes</taxon>
        <taxon>Prostigmata</taxon>
        <taxon>Eleutherengona</taxon>
        <taxon>Raphignathae</taxon>
        <taxon>Tetranychoidea</taxon>
        <taxon>Tetranychidae</taxon>
        <taxon>Tetranychus</taxon>
    </lineage>
</organism>
<evidence type="ECO:0000313" key="3">
    <source>
        <dbReference type="Proteomes" id="UP000015104"/>
    </source>
</evidence>
<dbReference type="AlphaFoldDB" id="T1K3P0"/>
<reference evidence="2" key="2">
    <citation type="submission" date="2015-06" db="UniProtKB">
        <authorList>
            <consortium name="EnsemblMetazoa"/>
        </authorList>
    </citation>
    <scope>IDENTIFICATION</scope>
</reference>
<dbReference type="HOGENOM" id="CLU_3225202_0_0_1"/>
<dbReference type="Proteomes" id="UP000015104">
    <property type="component" value="Unassembled WGS sequence"/>
</dbReference>
<dbReference type="EnsemblMetazoa" id="tetur04g09400.1">
    <property type="protein sequence ID" value="tetur04g09400.1"/>
    <property type="gene ID" value="tetur04g09400"/>
</dbReference>
<keyword evidence="3" id="KW-1185">Reference proteome</keyword>
<accession>T1K3P0</accession>
<reference evidence="3" key="1">
    <citation type="submission" date="2011-08" db="EMBL/GenBank/DDBJ databases">
        <authorList>
            <person name="Rombauts S."/>
        </authorList>
    </citation>
    <scope>NUCLEOTIDE SEQUENCE</scope>
    <source>
        <strain evidence="3">London</strain>
    </source>
</reference>
<proteinExistence type="predicted"/>